<evidence type="ECO:0000313" key="2">
    <source>
        <dbReference type="Proteomes" id="UP001154282"/>
    </source>
</evidence>
<reference evidence="1" key="1">
    <citation type="submission" date="2022-08" db="EMBL/GenBank/DDBJ databases">
        <authorList>
            <person name="Gutierrez-Valencia J."/>
        </authorList>
    </citation>
    <scope>NUCLEOTIDE SEQUENCE</scope>
</reference>
<name>A0AAV0JGC6_9ROSI</name>
<dbReference type="AlphaFoldDB" id="A0AAV0JGC6"/>
<accession>A0AAV0JGC6</accession>
<dbReference type="EMBL" id="CAMGYJ010000005">
    <property type="protein sequence ID" value="CAI0408967.1"/>
    <property type="molecule type" value="Genomic_DNA"/>
</dbReference>
<organism evidence="1 2">
    <name type="scientific">Linum tenue</name>
    <dbReference type="NCBI Taxonomy" id="586396"/>
    <lineage>
        <taxon>Eukaryota</taxon>
        <taxon>Viridiplantae</taxon>
        <taxon>Streptophyta</taxon>
        <taxon>Embryophyta</taxon>
        <taxon>Tracheophyta</taxon>
        <taxon>Spermatophyta</taxon>
        <taxon>Magnoliopsida</taxon>
        <taxon>eudicotyledons</taxon>
        <taxon>Gunneridae</taxon>
        <taxon>Pentapetalae</taxon>
        <taxon>rosids</taxon>
        <taxon>fabids</taxon>
        <taxon>Malpighiales</taxon>
        <taxon>Linaceae</taxon>
        <taxon>Linum</taxon>
    </lineage>
</organism>
<comment type="caution">
    <text evidence="1">The sequence shown here is derived from an EMBL/GenBank/DDBJ whole genome shotgun (WGS) entry which is preliminary data.</text>
</comment>
<keyword evidence="2" id="KW-1185">Reference proteome</keyword>
<gene>
    <name evidence="1" type="ORF">LITE_LOCUS14187</name>
</gene>
<dbReference type="Proteomes" id="UP001154282">
    <property type="component" value="Unassembled WGS sequence"/>
</dbReference>
<sequence>MVILIGVYRRFVTCELIEGLTLILHHRYRASTHLPSGNCVEEALPSSSALLRAGKWKKGQTDAVMLLFWN</sequence>
<protein>
    <submittedName>
        <fullName evidence="1">Uncharacterized protein</fullName>
    </submittedName>
</protein>
<evidence type="ECO:0000313" key="1">
    <source>
        <dbReference type="EMBL" id="CAI0408967.1"/>
    </source>
</evidence>
<proteinExistence type="predicted"/>